<organism evidence="2">
    <name type="scientific">Fagus sylvatica</name>
    <name type="common">Beechnut</name>
    <dbReference type="NCBI Taxonomy" id="28930"/>
    <lineage>
        <taxon>Eukaryota</taxon>
        <taxon>Viridiplantae</taxon>
        <taxon>Streptophyta</taxon>
        <taxon>Embryophyta</taxon>
        <taxon>Tracheophyta</taxon>
        <taxon>Spermatophyta</taxon>
        <taxon>Magnoliopsida</taxon>
        <taxon>eudicotyledons</taxon>
        <taxon>Gunneridae</taxon>
        <taxon>Pentapetalae</taxon>
        <taxon>rosids</taxon>
        <taxon>fabids</taxon>
        <taxon>Fagales</taxon>
        <taxon>Fagaceae</taxon>
        <taxon>Fagus</taxon>
    </lineage>
</organism>
<protein>
    <submittedName>
        <fullName evidence="2">Uncharacterized protein</fullName>
    </submittedName>
</protein>
<evidence type="ECO:0000256" key="1">
    <source>
        <dbReference type="SAM" id="Coils"/>
    </source>
</evidence>
<reference evidence="2" key="1">
    <citation type="submission" date="2018-02" db="EMBL/GenBank/DDBJ databases">
        <authorList>
            <person name="Cohen D.B."/>
            <person name="Kent A.D."/>
        </authorList>
    </citation>
    <scope>NUCLEOTIDE SEQUENCE</scope>
</reference>
<feature type="coiled-coil region" evidence="1">
    <location>
        <begin position="327"/>
        <end position="354"/>
    </location>
</feature>
<gene>
    <name evidence="2" type="ORF">FSB_LOCUS39176</name>
</gene>
<sequence>MSTDSVLHRLAAELYSIVYPAISTWGFIRGLMAANETEWSLPLSYELPEGLSDELPKGGRESKIEQEDINRMRTRYQIPDDVVLRIPDPDERACCPKYEGDVAFYKVDFQAGIRFPLQPFVRKLLDYLFSSAGFKHRDMETRIVHGLPSSNRSWKDGYVFVCGDKWERLPREESSEDFVKVRRTYVEANTMKLNKGKLRKFAQSGEVVAALASLKHKEGGRGAFETGGTIVVLSSTSSRYCPLAEVRDATAIYHQSPHVAMSKAKNVVSPRDMDDYFTVHTENVHYLLIHSLMRGLNEAMMMSQRCIAGEENLAALRAKLITDEVEMKNTKRAVAKLTRDRKEALIELEKVRMELKARDDDVKVTVEAKDKAVADLQHLVGQIEGVMAAAVSKFRVSEAFDDINTRYFLFGFEAFRK</sequence>
<dbReference type="EMBL" id="OIVN01003446">
    <property type="protein sequence ID" value="SPD11294.1"/>
    <property type="molecule type" value="Genomic_DNA"/>
</dbReference>
<name>A0A2N9HI27_FAGSY</name>
<proteinExistence type="predicted"/>
<evidence type="ECO:0000313" key="2">
    <source>
        <dbReference type="EMBL" id="SPD11294.1"/>
    </source>
</evidence>
<accession>A0A2N9HI27</accession>
<dbReference type="AlphaFoldDB" id="A0A2N9HI27"/>
<keyword evidence="1" id="KW-0175">Coiled coil</keyword>